<evidence type="ECO:0000256" key="5">
    <source>
        <dbReference type="ARBA" id="ARBA00023235"/>
    </source>
</evidence>
<keyword evidence="4" id="KW-0819">tRNA processing</keyword>
<feature type="region of interest" description="Disordered" evidence="6">
    <location>
        <begin position="382"/>
        <end position="403"/>
    </location>
</feature>
<dbReference type="GO" id="GO:0003723">
    <property type="term" value="F:RNA binding"/>
    <property type="evidence" value="ECO:0007669"/>
    <property type="project" value="InterPro"/>
</dbReference>
<dbReference type="Pfam" id="PF01509">
    <property type="entry name" value="TruB_N"/>
    <property type="match status" value="1"/>
</dbReference>
<dbReference type="Proteomes" id="UP000019487">
    <property type="component" value="Unassembled WGS sequence"/>
</dbReference>
<reference evidence="8 9" key="1">
    <citation type="journal article" date="2014" name="Genome Announc.">
        <title>Draft genome sequence of Sclerotinia borealis, a psychrophilic plant pathogenic fungus.</title>
        <authorList>
            <person name="Mardanov A.V."/>
            <person name="Beletsky A.V."/>
            <person name="Kadnikov V.V."/>
            <person name="Ignatov A.N."/>
            <person name="Ravin N.V."/>
        </authorList>
    </citation>
    <scope>NUCLEOTIDE SEQUENCE [LARGE SCALE GENOMIC DNA]</scope>
    <source>
        <strain evidence="9">F-4157</strain>
    </source>
</reference>
<dbReference type="InterPro" id="IPR002501">
    <property type="entry name" value="PsdUridine_synth_N"/>
</dbReference>
<evidence type="ECO:0000256" key="3">
    <source>
        <dbReference type="ARBA" id="ARBA00012787"/>
    </source>
</evidence>
<dbReference type="FunFam" id="3.30.2350.10:FF:000014">
    <property type="entry name" value="PUS4p Pseudouridine synthase"/>
    <property type="match status" value="1"/>
</dbReference>
<dbReference type="GO" id="GO:0160148">
    <property type="term" value="F:tRNA pseudouridine(55) synthase activity"/>
    <property type="evidence" value="ECO:0007669"/>
    <property type="project" value="UniProtKB-EC"/>
</dbReference>
<comment type="similarity">
    <text evidence="2">Belongs to the pseudouridine synthase TruB family.</text>
</comment>
<dbReference type="GO" id="GO:1990481">
    <property type="term" value="P:mRNA pseudouridine synthesis"/>
    <property type="evidence" value="ECO:0007669"/>
    <property type="project" value="TreeGrafter"/>
</dbReference>
<keyword evidence="9" id="KW-1185">Reference proteome</keyword>
<evidence type="ECO:0000256" key="2">
    <source>
        <dbReference type="ARBA" id="ARBA00008999"/>
    </source>
</evidence>
<keyword evidence="5" id="KW-0413">Isomerase</keyword>
<evidence type="ECO:0000256" key="6">
    <source>
        <dbReference type="SAM" id="MobiDB-lite"/>
    </source>
</evidence>
<proteinExistence type="inferred from homology"/>
<dbReference type="HAMAP" id="MF_01080">
    <property type="entry name" value="TruB_bact"/>
    <property type="match status" value="1"/>
</dbReference>
<dbReference type="STRING" id="1432307.W9CK43"/>
<dbReference type="Gene3D" id="3.30.2350.10">
    <property type="entry name" value="Pseudouridine synthase"/>
    <property type="match status" value="1"/>
</dbReference>
<evidence type="ECO:0000313" key="9">
    <source>
        <dbReference type="Proteomes" id="UP000019487"/>
    </source>
</evidence>
<dbReference type="PANTHER" id="PTHR13767:SF2">
    <property type="entry name" value="PSEUDOURIDYLATE SYNTHASE TRUB1"/>
    <property type="match status" value="1"/>
</dbReference>
<evidence type="ECO:0000256" key="1">
    <source>
        <dbReference type="ARBA" id="ARBA00001166"/>
    </source>
</evidence>
<dbReference type="InterPro" id="IPR014780">
    <property type="entry name" value="tRNA_psdUridine_synth_TruB"/>
</dbReference>
<comment type="caution">
    <text evidence="8">The sequence shown here is derived from an EMBL/GenBank/DDBJ whole genome shotgun (WGS) entry which is preliminary data.</text>
</comment>
<feature type="compositionally biased region" description="Low complexity" evidence="6">
    <location>
        <begin position="393"/>
        <end position="403"/>
    </location>
</feature>
<dbReference type="EMBL" id="AYSA01000222">
    <property type="protein sequence ID" value="ESZ94875.1"/>
    <property type="molecule type" value="Genomic_DNA"/>
</dbReference>
<organism evidence="8 9">
    <name type="scientific">Sclerotinia borealis (strain F-4128)</name>
    <dbReference type="NCBI Taxonomy" id="1432307"/>
    <lineage>
        <taxon>Eukaryota</taxon>
        <taxon>Fungi</taxon>
        <taxon>Dikarya</taxon>
        <taxon>Ascomycota</taxon>
        <taxon>Pezizomycotina</taxon>
        <taxon>Leotiomycetes</taxon>
        <taxon>Helotiales</taxon>
        <taxon>Sclerotiniaceae</taxon>
        <taxon>Sclerotinia</taxon>
    </lineage>
</organism>
<name>W9CK43_SCLBF</name>
<dbReference type="InterPro" id="IPR020103">
    <property type="entry name" value="PsdUridine_synth_cat_dom_sf"/>
</dbReference>
<dbReference type="HOGENOM" id="CLU_032087_4_2_1"/>
<comment type="catalytic activity">
    <reaction evidence="1">
        <text>a uridine in mRNA = a pseudouridine in mRNA</text>
        <dbReference type="Rhea" id="RHEA:56644"/>
        <dbReference type="Rhea" id="RHEA-COMP:14658"/>
        <dbReference type="Rhea" id="RHEA-COMP:14659"/>
        <dbReference type="ChEBI" id="CHEBI:65314"/>
        <dbReference type="ChEBI" id="CHEBI:65315"/>
    </reaction>
</comment>
<evidence type="ECO:0000259" key="7">
    <source>
        <dbReference type="Pfam" id="PF01509"/>
    </source>
</evidence>
<evidence type="ECO:0000256" key="4">
    <source>
        <dbReference type="ARBA" id="ARBA00022694"/>
    </source>
</evidence>
<dbReference type="GO" id="GO:0005634">
    <property type="term" value="C:nucleus"/>
    <property type="evidence" value="ECO:0007669"/>
    <property type="project" value="TreeGrafter"/>
</dbReference>
<dbReference type="SUPFAM" id="SSF55120">
    <property type="entry name" value="Pseudouridine synthase"/>
    <property type="match status" value="1"/>
</dbReference>
<accession>W9CK43</accession>
<dbReference type="AlphaFoldDB" id="W9CK43"/>
<dbReference type="PANTHER" id="PTHR13767">
    <property type="entry name" value="TRNA-PSEUDOURIDINE SYNTHASE"/>
    <property type="match status" value="1"/>
</dbReference>
<dbReference type="OrthoDB" id="9995526at2759"/>
<dbReference type="GO" id="GO:0006400">
    <property type="term" value="P:tRNA modification"/>
    <property type="evidence" value="ECO:0007669"/>
    <property type="project" value="TreeGrafter"/>
</dbReference>
<protein>
    <recommendedName>
        <fullName evidence="3">tRNA pseudouridine(55) synthase</fullName>
        <ecNumber evidence="3">5.4.99.25</ecNumber>
    </recommendedName>
</protein>
<evidence type="ECO:0000313" key="8">
    <source>
        <dbReference type="EMBL" id="ESZ94875.1"/>
    </source>
</evidence>
<dbReference type="EC" id="5.4.99.25" evidence="3"/>
<sequence length="474" mass="53439">MTKGKVMEGVFAINKPSGRSSAQIVRDLQYHFNPSQLFAPWIEIETKARIAENHNQKQRRKRTNKNVQVKIGHGGTLDPLATGVLIAGIGKGTKELGNFLLCTKTYDTVVLFGAATDTYDKDGKLLKRAPYEHITRDMVEKGLAKYRGKFMQLPPLFSALKMNGKPLYEYAREGKEIPKEIARRQVDVSELELLEWYEGDEHEWKAPTEEAGYAEVNVAAKLWKQERAEPASNKKEIENKRALEDFESRKRKMGNDQDELVLERPVKKAKEGSEEDNQDAMMSGGLFSDKTPVEDQPIPSKEQVKKGPPAVKIRMTVSSGFYVRSLCHDLGADLGSAGLMTSLVRVRQGQFELGKNVLEYEDLAKGEEVWGPQVDKYLNEWNGEEESSKESTETATEPPAAVEEIPSVETEMKVDGEEVKKEMESVEVEKEIESAEIEEVERAEVENKIESPEIIKEAEVEIEDVEMKENNTEA</sequence>
<gene>
    <name evidence="8" type="ORF">SBOR_4751</name>
</gene>
<feature type="domain" description="Pseudouridine synthase II N-terminal" evidence="7">
    <location>
        <begin position="69"/>
        <end position="198"/>
    </location>
</feature>